<dbReference type="InterPro" id="IPR036397">
    <property type="entry name" value="RNaseH_sf"/>
</dbReference>
<dbReference type="GO" id="GO:0016896">
    <property type="term" value="F:RNA exonuclease activity, producing 5'-phosphomonoesters"/>
    <property type="evidence" value="ECO:0007669"/>
    <property type="project" value="UniProtKB-UniRule"/>
</dbReference>
<keyword evidence="3 5" id="KW-0378">Hydrolase</keyword>
<comment type="function">
    <text evidence="5">Trims short 3' overhangs of a variety of RNA species, leaving a one or two nucleotide 3' overhang. Responsible for the end-turnover of tRNA: specifically removes the terminal AMP residue from uncharged tRNA (tRNA-C-C-A). Also appears to be involved in tRNA biosynthesis.</text>
</comment>
<dbReference type="EC" id="3.1.13.-" evidence="5"/>
<dbReference type="SUPFAM" id="SSF53098">
    <property type="entry name" value="Ribonuclease H-like"/>
    <property type="match status" value="1"/>
</dbReference>
<keyword evidence="5" id="KW-0460">Magnesium</keyword>
<sequence length="200" mass="22811">MLKDRFRKFLPVVVDLETGGFNSKKNAILEIAIQLIDEENSMLVLGESHRFHIEPFQDLLVDDDALEFLKLDLNHPLRVAVDEKFALDSIFKIINKQKNKYECSRAILVGHNAFFDHSFLLEACLRNDIKKSPFHPFSLIDTVSLGVLATKQTVLARVCKELNISYDNEEAHSAAYDAMVTAEVFCKIINDYDFNTISTN</sequence>
<feature type="active site" description="Proton donor/acceptor" evidence="5">
    <location>
        <position position="172"/>
    </location>
</feature>
<evidence type="ECO:0000256" key="4">
    <source>
        <dbReference type="ARBA" id="ARBA00022839"/>
    </source>
</evidence>
<feature type="site" description="Important for substrate binding and specificity" evidence="5">
    <location>
        <position position="115"/>
    </location>
</feature>
<evidence type="ECO:0000256" key="1">
    <source>
        <dbReference type="ARBA" id="ARBA00022694"/>
    </source>
</evidence>
<feature type="binding site" evidence="5">
    <location>
        <position position="177"/>
    </location>
    <ligand>
        <name>Mg(2+)</name>
        <dbReference type="ChEBI" id="CHEBI:18420"/>
        <label>2</label>
        <note>catalytic</note>
    </ligand>
</feature>
<dbReference type="PATRIC" id="fig|1208365.4.peg.197"/>
<dbReference type="PANTHER" id="PTHR30231:SF2">
    <property type="entry name" value="RIBONUCLEASE T"/>
    <property type="match status" value="1"/>
</dbReference>
<dbReference type="Pfam" id="PF00929">
    <property type="entry name" value="RNase_T"/>
    <property type="match status" value="1"/>
</dbReference>
<dbReference type="GO" id="GO:0045004">
    <property type="term" value="P:DNA replication proofreading"/>
    <property type="evidence" value="ECO:0007669"/>
    <property type="project" value="TreeGrafter"/>
</dbReference>
<dbReference type="GO" id="GO:0000287">
    <property type="term" value="F:magnesium ion binding"/>
    <property type="evidence" value="ECO:0007669"/>
    <property type="project" value="UniProtKB-UniRule"/>
</dbReference>
<feature type="binding site" evidence="5">
    <location>
        <position position="15"/>
    </location>
    <ligand>
        <name>Mg(2+)</name>
        <dbReference type="ChEBI" id="CHEBI:18420"/>
        <label>1</label>
        <note>catalytic</note>
    </ligand>
</feature>
<feature type="binding site" evidence="5">
    <location>
        <position position="15"/>
    </location>
    <ligand>
        <name>Mg(2+)</name>
        <dbReference type="ChEBI" id="CHEBI:18420"/>
        <label>2</label>
        <note>catalytic</note>
    </ligand>
</feature>
<keyword evidence="2 5" id="KW-0540">Nuclease</keyword>
<dbReference type="GO" id="GO:0003676">
    <property type="term" value="F:nucleic acid binding"/>
    <property type="evidence" value="ECO:0007669"/>
    <property type="project" value="InterPro"/>
</dbReference>
<evidence type="ECO:0000313" key="7">
    <source>
        <dbReference type="EMBL" id="EKO37290.1"/>
    </source>
</evidence>
<keyword evidence="4 5" id="KW-0269">Exonuclease</keyword>
<name>K6GJZ2_9GAMM</name>
<dbReference type="InterPro" id="IPR005987">
    <property type="entry name" value="RNase_T"/>
</dbReference>
<evidence type="ECO:0000256" key="3">
    <source>
        <dbReference type="ARBA" id="ARBA00022801"/>
    </source>
</evidence>
<keyword evidence="1 5" id="KW-0819">tRNA processing</keyword>
<dbReference type="STRING" id="1208365.B273_0193"/>
<dbReference type="HAMAP" id="MF_00157">
    <property type="entry name" value="RNase_T"/>
    <property type="match status" value="1"/>
</dbReference>
<comment type="subunit">
    <text evidence="5">Homodimer.</text>
</comment>
<feature type="site" description="Important for substrate binding and specificity" evidence="5">
    <location>
        <position position="137"/>
    </location>
</feature>
<dbReference type="SMART" id="SM00479">
    <property type="entry name" value="EXOIII"/>
    <property type="match status" value="1"/>
</dbReference>
<dbReference type="GO" id="GO:0008408">
    <property type="term" value="F:3'-5' exonuclease activity"/>
    <property type="evidence" value="ECO:0007669"/>
    <property type="project" value="TreeGrafter"/>
</dbReference>
<dbReference type="GO" id="GO:0005829">
    <property type="term" value="C:cytosol"/>
    <property type="evidence" value="ECO:0007669"/>
    <property type="project" value="TreeGrafter"/>
</dbReference>
<dbReference type="GO" id="GO:0008033">
    <property type="term" value="P:tRNA processing"/>
    <property type="evidence" value="ECO:0007669"/>
    <property type="project" value="UniProtKB-KW"/>
</dbReference>
<dbReference type="Proteomes" id="UP000010310">
    <property type="component" value="Unassembled WGS sequence"/>
</dbReference>
<feature type="domain" description="Exonuclease" evidence="6">
    <location>
        <begin position="10"/>
        <end position="194"/>
    </location>
</feature>
<comment type="cofactor">
    <cofactor evidence="5">
        <name>Mg(2+)</name>
        <dbReference type="ChEBI" id="CHEBI:18420"/>
    </cofactor>
    <text evidence="5">Binds two Mg(2+) per subunit. The active form of the enzyme binds two Mg(2+) ions in its active site. The first Mg(2+) forms only one salt bridge with the protein.</text>
</comment>
<dbReference type="InterPro" id="IPR012337">
    <property type="entry name" value="RNaseH-like_sf"/>
</dbReference>
<organism evidence="7 8">
    <name type="scientific">SAR86 cluster bacterium SAR86E</name>
    <dbReference type="NCBI Taxonomy" id="1208365"/>
    <lineage>
        <taxon>Bacteria</taxon>
        <taxon>Pseudomonadati</taxon>
        <taxon>Pseudomonadota</taxon>
        <taxon>Gammaproteobacteria</taxon>
        <taxon>SAR86 cluster</taxon>
    </lineage>
</organism>
<evidence type="ECO:0000313" key="8">
    <source>
        <dbReference type="Proteomes" id="UP000010310"/>
    </source>
</evidence>
<comment type="similarity">
    <text evidence="5">Belongs to the RNase T family.</text>
</comment>
<evidence type="ECO:0000256" key="2">
    <source>
        <dbReference type="ARBA" id="ARBA00022722"/>
    </source>
</evidence>
<dbReference type="EMBL" id="AMWX01000001">
    <property type="protein sequence ID" value="EKO37290.1"/>
    <property type="molecule type" value="Genomic_DNA"/>
</dbReference>
<evidence type="ECO:0000256" key="5">
    <source>
        <dbReference type="HAMAP-Rule" id="MF_00157"/>
    </source>
</evidence>
<feature type="binding site" evidence="5">
    <location>
        <position position="172"/>
    </location>
    <ligand>
        <name>Mg(2+)</name>
        <dbReference type="ChEBI" id="CHEBI:18420"/>
        <label>2</label>
        <note>catalytic</note>
    </ligand>
</feature>
<feature type="site" description="Important for substrate binding and specificity" evidence="5">
    <location>
        <position position="68"/>
    </location>
</feature>
<dbReference type="AlphaFoldDB" id="K6GJZ2"/>
<dbReference type="InterPro" id="IPR013520">
    <property type="entry name" value="Ribonucl_H"/>
</dbReference>
<gene>
    <name evidence="5" type="primary">rnt</name>
    <name evidence="7" type="ORF">B273_0193</name>
</gene>
<proteinExistence type="inferred from homology"/>
<feature type="site" description="Important for substrate binding and specificity" evidence="5">
    <location>
        <position position="21"/>
    </location>
</feature>
<accession>K6GJZ2</accession>
<protein>
    <recommendedName>
        <fullName evidence="5">Ribonuclease T</fullName>
        <ecNumber evidence="5">3.1.13.-</ecNumber>
    </recommendedName>
    <alternativeName>
        <fullName evidence="5">Exoribonuclease T</fullName>
        <shortName evidence="5">RNase T</shortName>
    </alternativeName>
</protein>
<reference evidence="7 8" key="1">
    <citation type="submission" date="2012-09" db="EMBL/GenBank/DDBJ databases">
        <authorList>
            <person name="Dupont C.L."/>
            <person name="Rusch D.B."/>
            <person name="Lombardo M.-J."/>
            <person name="Novotny M."/>
            <person name="Yee-Greenbaum J."/>
            <person name="Laskin R."/>
        </authorList>
    </citation>
    <scope>NUCLEOTIDE SEQUENCE [LARGE SCALE GENOMIC DNA]</scope>
    <source>
        <strain evidence="7">SAR86E</strain>
    </source>
</reference>
<dbReference type="PANTHER" id="PTHR30231">
    <property type="entry name" value="DNA POLYMERASE III SUBUNIT EPSILON"/>
    <property type="match status" value="1"/>
</dbReference>
<keyword evidence="8" id="KW-1185">Reference proteome</keyword>
<keyword evidence="5" id="KW-0479">Metal-binding</keyword>
<dbReference type="Gene3D" id="3.30.420.10">
    <property type="entry name" value="Ribonuclease H-like superfamily/Ribonuclease H"/>
    <property type="match status" value="1"/>
</dbReference>
<evidence type="ECO:0000259" key="6">
    <source>
        <dbReference type="SMART" id="SM00479"/>
    </source>
</evidence>
<feature type="binding site" evidence="5">
    <location>
        <position position="17"/>
    </location>
    <ligand>
        <name>Mg(2+)</name>
        <dbReference type="ChEBI" id="CHEBI:18420"/>
        <label>2</label>
        <note>catalytic</note>
    </ligand>
</feature>
<comment type="caution">
    <text evidence="7">The sequence shown here is derived from an EMBL/GenBank/DDBJ whole genome shotgun (WGS) entry which is preliminary data.</text>
</comment>